<feature type="domain" description="HTH merR-type" evidence="4">
    <location>
        <begin position="7"/>
        <end position="76"/>
    </location>
</feature>
<reference evidence="5 6" key="1">
    <citation type="submission" date="2021-06" db="EMBL/GenBank/DDBJ databases">
        <title>Differences between aerobic and microaerobic xylene degrading microbial communities.</title>
        <authorList>
            <person name="Banerjee S."/>
            <person name="Tancsics A."/>
        </authorList>
    </citation>
    <scope>NUCLEOTIDE SEQUENCE [LARGE SCALE GENOMIC DNA]</scope>
    <source>
        <strain evidence="5 6">MAP12</strain>
    </source>
</reference>
<evidence type="ECO:0000313" key="5">
    <source>
        <dbReference type="EMBL" id="MBV2133114.1"/>
    </source>
</evidence>
<sequence>MSQSRSTFTLGQLAKRVGLARSSILHYESIGLLAPCGRSPAGYRLYGQSELDRLLTIRRLRESGLALADIRSILSPAAESVLRAGAGPMALLEKRLLSLSQEVERIRKQQRDLARLLAAPEVRNARQHWDKESWVELLRRAGFNEEAMHLWHMEFEREDPDEHANFLKLLGLDPAEVASIRRLSRIETGQ</sequence>
<dbReference type="InterPro" id="IPR047057">
    <property type="entry name" value="MerR_fam"/>
</dbReference>
<evidence type="ECO:0000256" key="3">
    <source>
        <dbReference type="SAM" id="Coils"/>
    </source>
</evidence>
<gene>
    <name evidence="5" type="ORF">KRX52_09900</name>
</gene>
<dbReference type="EMBL" id="JAHRGL010000020">
    <property type="protein sequence ID" value="MBV2133114.1"/>
    <property type="molecule type" value="Genomic_DNA"/>
</dbReference>
<evidence type="ECO:0000256" key="2">
    <source>
        <dbReference type="ARBA" id="ARBA00023163"/>
    </source>
</evidence>
<keyword evidence="2" id="KW-0804">Transcription</keyword>
<dbReference type="Pfam" id="PF13411">
    <property type="entry name" value="MerR_1"/>
    <property type="match status" value="1"/>
</dbReference>
<proteinExistence type="predicted"/>
<keyword evidence="3" id="KW-0175">Coiled coil</keyword>
<name>A0ABS6MXK9_9GAMM</name>
<dbReference type="InterPro" id="IPR000551">
    <property type="entry name" value="MerR-type_HTH_dom"/>
</dbReference>
<dbReference type="Proteomes" id="UP000813068">
    <property type="component" value="Unassembled WGS sequence"/>
</dbReference>
<evidence type="ECO:0000259" key="4">
    <source>
        <dbReference type="PROSITE" id="PS50937"/>
    </source>
</evidence>
<protein>
    <submittedName>
        <fullName evidence="5">MerR family transcriptional regulator</fullName>
    </submittedName>
</protein>
<keyword evidence="6" id="KW-1185">Reference proteome</keyword>
<dbReference type="PROSITE" id="PS50937">
    <property type="entry name" value="HTH_MERR_2"/>
    <property type="match status" value="1"/>
</dbReference>
<dbReference type="RefSeq" id="WP_217681581.1">
    <property type="nucleotide sequence ID" value="NZ_JAHRGL010000020.1"/>
</dbReference>
<keyword evidence="1" id="KW-0805">Transcription regulation</keyword>
<dbReference type="PANTHER" id="PTHR30204:SF69">
    <property type="entry name" value="MERR-FAMILY TRANSCRIPTIONAL REGULATOR"/>
    <property type="match status" value="1"/>
</dbReference>
<accession>A0ABS6MXK9</accession>
<feature type="coiled-coil region" evidence="3">
    <location>
        <begin position="89"/>
        <end position="119"/>
    </location>
</feature>
<evidence type="ECO:0000313" key="6">
    <source>
        <dbReference type="Proteomes" id="UP000813068"/>
    </source>
</evidence>
<dbReference type="SMART" id="SM00422">
    <property type="entry name" value="HTH_MERR"/>
    <property type="match status" value="1"/>
</dbReference>
<evidence type="ECO:0000256" key="1">
    <source>
        <dbReference type="ARBA" id="ARBA00023015"/>
    </source>
</evidence>
<comment type="caution">
    <text evidence="5">The sequence shown here is derived from an EMBL/GenBank/DDBJ whole genome shotgun (WGS) entry which is preliminary data.</text>
</comment>
<organism evidence="5 6">
    <name type="scientific">Geopseudomonas aromaticivorans</name>
    <dbReference type="NCBI Taxonomy" id="2849492"/>
    <lineage>
        <taxon>Bacteria</taxon>
        <taxon>Pseudomonadati</taxon>
        <taxon>Pseudomonadota</taxon>
        <taxon>Gammaproteobacteria</taxon>
        <taxon>Pseudomonadales</taxon>
        <taxon>Pseudomonadaceae</taxon>
        <taxon>Geopseudomonas</taxon>
    </lineage>
</organism>
<dbReference type="PANTHER" id="PTHR30204">
    <property type="entry name" value="REDOX-CYCLING DRUG-SENSING TRANSCRIPTIONAL ACTIVATOR SOXR"/>
    <property type="match status" value="1"/>
</dbReference>